<accession>A0ABT6F6J9</accession>
<comment type="caution">
    <text evidence="4">The sequence shown here is derived from an EMBL/GenBank/DDBJ whole genome shotgun (WGS) entry which is preliminary data.</text>
</comment>
<dbReference type="Proteomes" id="UP001216907">
    <property type="component" value="Unassembled WGS sequence"/>
</dbReference>
<name>A0ABT6F6J9_9BACT</name>
<protein>
    <submittedName>
        <fullName evidence="4">Thermonuclease family protein</fullName>
    </submittedName>
</protein>
<dbReference type="RefSeq" id="WP_277859529.1">
    <property type="nucleotide sequence ID" value="NZ_JARRAG010000001.1"/>
</dbReference>
<feature type="domain" description="TNase-like" evidence="3">
    <location>
        <begin position="64"/>
        <end position="160"/>
    </location>
</feature>
<evidence type="ECO:0000313" key="4">
    <source>
        <dbReference type="EMBL" id="MDG3003174.1"/>
    </source>
</evidence>
<organism evidence="4 5">
    <name type="scientific">Paludisphaera mucosa</name>
    <dbReference type="NCBI Taxonomy" id="3030827"/>
    <lineage>
        <taxon>Bacteria</taxon>
        <taxon>Pseudomonadati</taxon>
        <taxon>Planctomycetota</taxon>
        <taxon>Planctomycetia</taxon>
        <taxon>Isosphaerales</taxon>
        <taxon>Isosphaeraceae</taxon>
        <taxon>Paludisphaera</taxon>
    </lineage>
</organism>
<gene>
    <name evidence="4" type="ORF">PZE19_05295</name>
</gene>
<proteinExistence type="predicted"/>
<sequence length="217" mass="22969">MSQRFARGLAAASSMMVFLGGALGAWPGDPQAPAQQPAAAKGQNPPPKPQPRPQGQPLAVDPALVTVDDGDTVVIHWPGDEETVRILGIDSPETRHDAHKIPYDQSFGLEARAFAQGAFATATKIDLVRSATLDPYGRTLGYLIVNGKNYSVLIVTARLAEETVTFYGDNGLPQLAAEVMAAAKSAGAMPFEPPHVFRKRMRNVVDGPAPAPAAPRP</sequence>
<feature type="region of interest" description="Disordered" evidence="1">
    <location>
        <begin position="28"/>
        <end position="58"/>
    </location>
</feature>
<dbReference type="InterPro" id="IPR002071">
    <property type="entry name" value="Thermonucl_AS"/>
</dbReference>
<dbReference type="EMBL" id="JARRAG010000001">
    <property type="protein sequence ID" value="MDG3003174.1"/>
    <property type="molecule type" value="Genomic_DNA"/>
</dbReference>
<dbReference type="InterPro" id="IPR035437">
    <property type="entry name" value="SNase_OB-fold_sf"/>
</dbReference>
<dbReference type="Gene3D" id="2.40.50.90">
    <property type="match status" value="1"/>
</dbReference>
<keyword evidence="2" id="KW-0732">Signal</keyword>
<evidence type="ECO:0000313" key="5">
    <source>
        <dbReference type="Proteomes" id="UP001216907"/>
    </source>
</evidence>
<dbReference type="Pfam" id="PF00565">
    <property type="entry name" value="SNase"/>
    <property type="match status" value="1"/>
</dbReference>
<reference evidence="4 5" key="1">
    <citation type="submission" date="2023-03" db="EMBL/GenBank/DDBJ databases">
        <title>Paludisphaera mucosa sp. nov. a novel planctomycete from northern fen.</title>
        <authorList>
            <person name="Ivanova A."/>
        </authorList>
    </citation>
    <scope>NUCLEOTIDE SEQUENCE [LARGE SCALE GENOMIC DNA]</scope>
    <source>
        <strain evidence="4 5">Pla2</strain>
    </source>
</reference>
<feature type="compositionally biased region" description="Low complexity" evidence="1">
    <location>
        <begin position="28"/>
        <end position="43"/>
    </location>
</feature>
<evidence type="ECO:0000259" key="3">
    <source>
        <dbReference type="PROSITE" id="PS50830"/>
    </source>
</evidence>
<feature type="signal peptide" evidence="2">
    <location>
        <begin position="1"/>
        <end position="24"/>
    </location>
</feature>
<dbReference type="PROSITE" id="PS50830">
    <property type="entry name" value="TNASE_3"/>
    <property type="match status" value="1"/>
</dbReference>
<dbReference type="SMART" id="SM00318">
    <property type="entry name" value="SNc"/>
    <property type="match status" value="1"/>
</dbReference>
<feature type="chain" id="PRO_5045093585" evidence="2">
    <location>
        <begin position="25"/>
        <end position="217"/>
    </location>
</feature>
<feature type="compositionally biased region" description="Pro residues" evidence="1">
    <location>
        <begin position="44"/>
        <end position="54"/>
    </location>
</feature>
<dbReference type="PROSITE" id="PS01123">
    <property type="entry name" value="TNASE_1"/>
    <property type="match status" value="1"/>
</dbReference>
<keyword evidence="5" id="KW-1185">Reference proteome</keyword>
<evidence type="ECO:0000256" key="1">
    <source>
        <dbReference type="SAM" id="MobiDB-lite"/>
    </source>
</evidence>
<dbReference type="SUPFAM" id="SSF50199">
    <property type="entry name" value="Staphylococcal nuclease"/>
    <property type="match status" value="1"/>
</dbReference>
<evidence type="ECO:0000256" key="2">
    <source>
        <dbReference type="SAM" id="SignalP"/>
    </source>
</evidence>
<dbReference type="InterPro" id="IPR016071">
    <property type="entry name" value="Staphylococal_nuclease_OB-fold"/>
</dbReference>